<comment type="caution">
    <text evidence="1">The sequence shown here is derived from an EMBL/GenBank/DDBJ whole genome shotgun (WGS) entry which is preliminary data.</text>
</comment>
<proteinExistence type="predicted"/>
<dbReference type="EMBL" id="LAZR01040445">
    <property type="protein sequence ID" value="KKL14473.1"/>
    <property type="molecule type" value="Genomic_DNA"/>
</dbReference>
<reference evidence="1" key="1">
    <citation type="journal article" date="2015" name="Nature">
        <title>Complex archaea that bridge the gap between prokaryotes and eukaryotes.</title>
        <authorList>
            <person name="Spang A."/>
            <person name="Saw J.H."/>
            <person name="Jorgensen S.L."/>
            <person name="Zaremba-Niedzwiedzka K."/>
            <person name="Martijn J."/>
            <person name="Lind A.E."/>
            <person name="van Eijk R."/>
            <person name="Schleper C."/>
            <person name="Guy L."/>
            <person name="Ettema T.J."/>
        </authorList>
    </citation>
    <scope>NUCLEOTIDE SEQUENCE</scope>
</reference>
<sequence>MHHLKTLTFEDGRSLEIHSDDDPMHPRTDHDNLGTMVCFHKRDNYGDEADGLKGHGYKSDDFLERPSLEEKIKEDHPGCVILPLYLL</sequence>
<protein>
    <submittedName>
        <fullName evidence="1">Uncharacterized protein</fullName>
    </submittedName>
</protein>
<accession>A0A0F9DR98</accession>
<dbReference type="AlphaFoldDB" id="A0A0F9DR98"/>
<organism evidence="1">
    <name type="scientific">marine sediment metagenome</name>
    <dbReference type="NCBI Taxonomy" id="412755"/>
    <lineage>
        <taxon>unclassified sequences</taxon>
        <taxon>metagenomes</taxon>
        <taxon>ecological metagenomes</taxon>
    </lineage>
</organism>
<evidence type="ECO:0000313" key="1">
    <source>
        <dbReference type="EMBL" id="KKL14473.1"/>
    </source>
</evidence>
<feature type="non-terminal residue" evidence="1">
    <location>
        <position position="87"/>
    </location>
</feature>
<gene>
    <name evidence="1" type="ORF">LCGC14_2515330</name>
</gene>
<name>A0A0F9DR98_9ZZZZ</name>